<evidence type="ECO:0000256" key="6">
    <source>
        <dbReference type="ARBA" id="ARBA00022525"/>
    </source>
</evidence>
<dbReference type="Gene3D" id="2.160.20.10">
    <property type="entry name" value="Single-stranded right-handed beta-helix, Pectin lyase-like"/>
    <property type="match status" value="1"/>
</dbReference>
<accession>A0ABV8VT17</accession>
<sequence length="202" mass="21925">MVEVEPEETITVNETIVVKSGQTFDGEGKRYVANPDTLGDGGQAENQKSVFLIEDGATIKNVVLGHPAADGIHTYGDAVIQNVVWEDIGEDALTVKASGNVIIRGGMAQHGYDKMFQINAPSNVEIYNFTALDAGKMVRQVGGSTFHVSLKIEGSVIKEMNEAIFRTDSTTSSVIMTNTRYSDVGSKWYNVKNVTENNNVAY</sequence>
<comment type="subcellular location">
    <subcellularLocation>
        <location evidence="3 10">Secreted</location>
    </subcellularLocation>
</comment>
<dbReference type="Pfam" id="PF03211">
    <property type="entry name" value="Pectate_lyase"/>
    <property type="match status" value="1"/>
</dbReference>
<gene>
    <name evidence="11" type="ORF">ACFOZ1_07155</name>
</gene>
<comment type="catalytic activity">
    <reaction evidence="1 10">
        <text>Eliminative cleavage of (1-&gt;4)-alpha-D-galacturonan to give oligosaccharides with 4-deoxy-alpha-D-galact-4-enuronosyl groups at their non-reducing ends.</text>
        <dbReference type="EC" id="4.2.2.2"/>
    </reaction>
</comment>
<evidence type="ECO:0000256" key="2">
    <source>
        <dbReference type="ARBA" id="ARBA00001913"/>
    </source>
</evidence>
<dbReference type="InterPro" id="IPR012334">
    <property type="entry name" value="Pectin_lyas_fold"/>
</dbReference>
<evidence type="ECO:0000256" key="3">
    <source>
        <dbReference type="ARBA" id="ARBA00004613"/>
    </source>
</evidence>
<evidence type="ECO:0000256" key="1">
    <source>
        <dbReference type="ARBA" id="ARBA00000695"/>
    </source>
</evidence>
<protein>
    <recommendedName>
        <fullName evidence="5 10">Pectate lyase</fullName>
        <ecNumber evidence="5 10">4.2.2.2</ecNumber>
    </recommendedName>
</protein>
<dbReference type="EC" id="4.2.2.2" evidence="5 10"/>
<keyword evidence="7" id="KW-0732">Signal</keyword>
<evidence type="ECO:0000313" key="12">
    <source>
        <dbReference type="Proteomes" id="UP001595880"/>
    </source>
</evidence>
<comment type="caution">
    <text evidence="11">The sequence shown here is derived from an EMBL/GenBank/DDBJ whole genome shotgun (WGS) entry which is preliminary data.</text>
</comment>
<evidence type="ECO:0000256" key="7">
    <source>
        <dbReference type="ARBA" id="ARBA00022729"/>
    </source>
</evidence>
<dbReference type="InterPro" id="IPR011050">
    <property type="entry name" value="Pectin_lyase_fold/virulence"/>
</dbReference>
<evidence type="ECO:0000256" key="10">
    <source>
        <dbReference type="RuleBase" id="RU367009"/>
    </source>
</evidence>
<name>A0ABV8VT17_9BACI</name>
<keyword evidence="8 10" id="KW-0106">Calcium</keyword>
<keyword evidence="6 10" id="KW-0964">Secreted</keyword>
<evidence type="ECO:0000256" key="5">
    <source>
        <dbReference type="ARBA" id="ARBA00012272"/>
    </source>
</evidence>
<evidence type="ECO:0000256" key="9">
    <source>
        <dbReference type="ARBA" id="ARBA00023239"/>
    </source>
</evidence>
<keyword evidence="9 10" id="KW-0456">Lyase</keyword>
<dbReference type="GO" id="GO:0030570">
    <property type="term" value="F:pectate lyase activity"/>
    <property type="evidence" value="ECO:0007669"/>
    <property type="project" value="UniProtKB-EC"/>
</dbReference>
<organism evidence="11 12">
    <name type="scientific">Gracilibacillus marinus</name>
    <dbReference type="NCBI Taxonomy" id="630535"/>
    <lineage>
        <taxon>Bacteria</taxon>
        <taxon>Bacillati</taxon>
        <taxon>Bacillota</taxon>
        <taxon>Bacilli</taxon>
        <taxon>Bacillales</taxon>
        <taxon>Bacillaceae</taxon>
        <taxon>Gracilibacillus</taxon>
    </lineage>
</organism>
<evidence type="ECO:0000313" key="11">
    <source>
        <dbReference type="EMBL" id="MFC4387591.1"/>
    </source>
</evidence>
<dbReference type="RefSeq" id="WP_390198108.1">
    <property type="nucleotide sequence ID" value="NZ_JBHSDV010000001.1"/>
</dbReference>
<reference evidence="12" key="1">
    <citation type="journal article" date="2019" name="Int. J. Syst. Evol. Microbiol.">
        <title>The Global Catalogue of Microorganisms (GCM) 10K type strain sequencing project: providing services to taxonomists for standard genome sequencing and annotation.</title>
        <authorList>
            <consortium name="The Broad Institute Genomics Platform"/>
            <consortium name="The Broad Institute Genome Sequencing Center for Infectious Disease"/>
            <person name="Wu L."/>
            <person name="Ma J."/>
        </authorList>
    </citation>
    <scope>NUCLEOTIDE SEQUENCE [LARGE SCALE GENOMIC DNA]</scope>
    <source>
        <strain evidence="12">KACC 14058</strain>
    </source>
</reference>
<dbReference type="InterPro" id="IPR004898">
    <property type="entry name" value="Pectate_lyase_PlyH/PlyE-like"/>
</dbReference>
<dbReference type="PANTHER" id="PTHR33407:SF9">
    <property type="entry name" value="PECTATE LYASE F-RELATED"/>
    <property type="match status" value="1"/>
</dbReference>
<evidence type="ECO:0000256" key="8">
    <source>
        <dbReference type="ARBA" id="ARBA00022837"/>
    </source>
</evidence>
<proteinExistence type="inferred from homology"/>
<evidence type="ECO:0000256" key="4">
    <source>
        <dbReference type="ARBA" id="ARBA00006463"/>
    </source>
</evidence>
<comment type="cofactor">
    <cofactor evidence="2 10">
        <name>Ca(2+)</name>
        <dbReference type="ChEBI" id="CHEBI:29108"/>
    </cofactor>
</comment>
<dbReference type="PANTHER" id="PTHR33407">
    <property type="entry name" value="PECTATE LYASE F-RELATED"/>
    <property type="match status" value="1"/>
</dbReference>
<comment type="similarity">
    <text evidence="4 10">Belongs to the polysaccharide lyase 3 family.</text>
</comment>
<dbReference type="SUPFAM" id="SSF51126">
    <property type="entry name" value="Pectin lyase-like"/>
    <property type="match status" value="1"/>
</dbReference>
<dbReference type="Proteomes" id="UP001595880">
    <property type="component" value="Unassembled WGS sequence"/>
</dbReference>
<dbReference type="EMBL" id="JBHSDV010000001">
    <property type="protein sequence ID" value="MFC4387591.1"/>
    <property type="molecule type" value="Genomic_DNA"/>
</dbReference>
<comment type="function">
    <text evidence="10">Catalyzes the depolymerization of both polygalacturonate and pectins of methyl esterification degree from 22 to 89%, with an endo mode of action. In contrast to the majority of pectate lyases, displays high activity on highly methylated pectins.</text>
</comment>
<keyword evidence="12" id="KW-1185">Reference proteome</keyword>